<comment type="caution">
    <text evidence="2">The sequence shown here is derived from an EMBL/GenBank/DDBJ whole genome shotgun (WGS) entry which is preliminary data.</text>
</comment>
<dbReference type="Pfam" id="PF09810">
    <property type="entry name" value="Exo5"/>
    <property type="match status" value="3"/>
</dbReference>
<gene>
    <name evidence="2" type="ORF">AKJ51_00400</name>
</gene>
<dbReference type="InterPro" id="IPR019190">
    <property type="entry name" value="EXOV"/>
</dbReference>
<reference evidence="2 3" key="1">
    <citation type="journal article" date="2016" name="Sci. Rep.">
        <title>Metabolic traits of an uncultured archaeal lineage -MSBL1- from brine pools of the Red Sea.</title>
        <authorList>
            <person name="Mwirichia R."/>
            <person name="Alam I."/>
            <person name="Rashid M."/>
            <person name="Vinu M."/>
            <person name="Ba-Alawi W."/>
            <person name="Anthony Kamau A."/>
            <person name="Kamanda Ngugi D."/>
            <person name="Goker M."/>
            <person name="Klenk H.P."/>
            <person name="Bajic V."/>
            <person name="Stingl U."/>
        </authorList>
    </citation>
    <scope>NUCLEOTIDE SEQUENCE [LARGE SCALE GENOMIC DNA]</scope>
    <source>
        <strain evidence="2">SCGC-AAA382A20</strain>
    </source>
</reference>
<keyword evidence="1" id="KW-0175">Coiled coil</keyword>
<evidence type="ECO:0000256" key="1">
    <source>
        <dbReference type="SAM" id="Coils"/>
    </source>
</evidence>
<dbReference type="Proteomes" id="UP000070263">
    <property type="component" value="Unassembled WGS sequence"/>
</dbReference>
<evidence type="ECO:0000313" key="2">
    <source>
        <dbReference type="EMBL" id="KXB07719.1"/>
    </source>
</evidence>
<evidence type="ECO:0008006" key="4">
    <source>
        <dbReference type="Google" id="ProtNLM"/>
    </source>
</evidence>
<proteinExistence type="predicted"/>
<evidence type="ECO:0000313" key="3">
    <source>
        <dbReference type="Proteomes" id="UP000070263"/>
    </source>
</evidence>
<dbReference type="EMBL" id="LHYE01000002">
    <property type="protein sequence ID" value="KXB07719.1"/>
    <property type="molecule type" value="Genomic_DNA"/>
</dbReference>
<accession>A0A133VMQ5</accession>
<keyword evidence="3" id="KW-1185">Reference proteome</keyword>
<sequence length="291" mass="34060">MTDRFQEFRSRGIPVHELSNQLWCEKQLDLKLTTDIQPEVTEEIEKGKDKHQELQEELVEVVEVSPRTFEDSYYLRMYNALNGLRTLFDEGKIREVPVFGRLNSFFIQGSIDEVCLNEGKTFVLENKTRRSSSMPSQAQLRCNKFQVQVYWKILSDLRDGKIGYKDLEEFYGFDSDNLTQDFLEELDSKTEGEFEPVSLEKLGELVFEGFSKIPPLSKSLKLRYFSQETGKIIGEKEFKFDREEFGEKLDFVSEYWSGEREAVPVGEKNEWKCNYCDFTSACDQYEGNVDD</sequence>
<dbReference type="PANTHER" id="PTHR14464">
    <property type="entry name" value="EXONUCLEASE V"/>
    <property type="match status" value="1"/>
</dbReference>
<dbReference type="Gene3D" id="3.90.320.10">
    <property type="match status" value="1"/>
</dbReference>
<dbReference type="GO" id="GO:0036297">
    <property type="term" value="P:interstrand cross-link repair"/>
    <property type="evidence" value="ECO:0007669"/>
    <property type="project" value="TreeGrafter"/>
</dbReference>
<feature type="coiled-coil region" evidence="1">
    <location>
        <begin position="37"/>
        <end position="64"/>
    </location>
</feature>
<organism evidence="2 3">
    <name type="scientific">candidate division MSBL1 archaeon SCGC-AAA382A20</name>
    <dbReference type="NCBI Taxonomy" id="1698280"/>
    <lineage>
        <taxon>Archaea</taxon>
        <taxon>Methanobacteriati</taxon>
        <taxon>Methanobacteriota</taxon>
        <taxon>candidate division MSBL1</taxon>
    </lineage>
</organism>
<protein>
    <recommendedName>
        <fullName evidence="4">PD-(D/E)XK endonuclease-like domain-containing protein</fullName>
    </recommendedName>
</protein>
<dbReference type="GO" id="GO:0045145">
    <property type="term" value="F:single-stranded DNA 5'-3' DNA exonuclease activity"/>
    <property type="evidence" value="ECO:0007669"/>
    <property type="project" value="InterPro"/>
</dbReference>
<dbReference type="InterPro" id="IPR011604">
    <property type="entry name" value="PDDEXK-like_dom_sf"/>
</dbReference>
<dbReference type="AlphaFoldDB" id="A0A133VMQ5"/>
<name>A0A133VMQ5_9EURY</name>
<dbReference type="PANTHER" id="PTHR14464:SF4">
    <property type="entry name" value="EXONUCLEASE V"/>
    <property type="match status" value="1"/>
</dbReference>